<keyword evidence="3" id="KW-1185">Reference proteome</keyword>
<protein>
    <recommendedName>
        <fullName evidence="4">YlaF family protein</fullName>
    </recommendedName>
</protein>
<keyword evidence="1" id="KW-1133">Transmembrane helix</keyword>
<dbReference type="RefSeq" id="WP_141603005.1">
    <property type="nucleotide sequence ID" value="NZ_JARMSB010000020.1"/>
</dbReference>
<evidence type="ECO:0000256" key="1">
    <source>
        <dbReference type="SAM" id="Phobius"/>
    </source>
</evidence>
<feature type="transmembrane region" description="Helical" evidence="1">
    <location>
        <begin position="7"/>
        <end position="26"/>
    </location>
</feature>
<comment type="caution">
    <text evidence="2">The sequence shown here is derived from an EMBL/GenBank/DDBJ whole genome shotgun (WGS) entry which is preliminary data.</text>
</comment>
<accession>A0A540V0K5</accession>
<dbReference type="Pfam" id="PF17259">
    <property type="entry name" value="DUF5325"/>
    <property type="match status" value="1"/>
</dbReference>
<dbReference type="Proteomes" id="UP000315753">
    <property type="component" value="Unassembled WGS sequence"/>
</dbReference>
<keyword evidence="1" id="KW-0472">Membrane</keyword>
<evidence type="ECO:0008006" key="4">
    <source>
        <dbReference type="Google" id="ProtNLM"/>
    </source>
</evidence>
<evidence type="ECO:0000313" key="2">
    <source>
        <dbReference type="EMBL" id="TQE89753.1"/>
    </source>
</evidence>
<keyword evidence="1" id="KW-0812">Transmembrane</keyword>
<dbReference type="InterPro" id="IPR035211">
    <property type="entry name" value="DUF5325"/>
</dbReference>
<name>A0A540V0K5_9BACL</name>
<dbReference type="AlphaFoldDB" id="A0A540V0K5"/>
<dbReference type="EMBL" id="VIGD01000017">
    <property type="protein sequence ID" value="TQE89753.1"/>
    <property type="molecule type" value="Genomic_DNA"/>
</dbReference>
<proteinExistence type="predicted"/>
<feature type="transmembrane region" description="Helical" evidence="1">
    <location>
        <begin position="32"/>
        <end position="51"/>
    </location>
</feature>
<gene>
    <name evidence="2" type="ORF">FKZ59_12025</name>
</gene>
<sequence length="61" mass="6512">MNIAKLVMALFSIAALLSMIAIGYAIAIKSIISIIASIIALVAVFGIGFNMKKKFREKGLL</sequence>
<organism evidence="2 3">
    <name type="scientific">Ureibacillus terrenus</name>
    <dbReference type="NCBI Taxonomy" id="118246"/>
    <lineage>
        <taxon>Bacteria</taxon>
        <taxon>Bacillati</taxon>
        <taxon>Bacillota</taxon>
        <taxon>Bacilli</taxon>
        <taxon>Bacillales</taxon>
        <taxon>Caryophanaceae</taxon>
        <taxon>Ureibacillus</taxon>
    </lineage>
</organism>
<reference evidence="2 3" key="1">
    <citation type="submission" date="2019-06" db="EMBL/GenBank/DDBJ databases">
        <title>Genome sequence of Ureibacillus terrenus.</title>
        <authorList>
            <person name="Maclea K.S."/>
            <person name="Simoes M."/>
        </authorList>
    </citation>
    <scope>NUCLEOTIDE SEQUENCE [LARGE SCALE GENOMIC DNA]</scope>
    <source>
        <strain evidence="2 3">ATCC BAA-384</strain>
    </source>
</reference>
<evidence type="ECO:0000313" key="3">
    <source>
        <dbReference type="Proteomes" id="UP000315753"/>
    </source>
</evidence>